<dbReference type="GeneID" id="5470409"/>
<dbReference type="KEGG" id="vg:5470409"/>
<keyword evidence="2" id="KW-1185">Reference proteome</keyword>
<evidence type="ECO:0000313" key="2">
    <source>
        <dbReference type="Proteomes" id="UP000202420"/>
    </source>
</evidence>
<gene>
    <name evidence="1" type="primary">z401R</name>
    <name evidence="1" type="ORF">ATCV1_z401R</name>
</gene>
<dbReference type="EMBL" id="EF101928">
    <property type="protein sequence ID" value="ABT16535.1"/>
    <property type="molecule type" value="Genomic_DNA"/>
</dbReference>
<dbReference type="RefSeq" id="YP_001426882.1">
    <property type="nucleotide sequence ID" value="NC_008724.1"/>
</dbReference>
<protein>
    <submittedName>
        <fullName evidence="1">Uncharacterized protein z401R</fullName>
    </submittedName>
</protein>
<name>A7K911_9PHYC</name>
<reference evidence="1 2" key="1">
    <citation type="submission" date="2006-09" db="EMBL/GenBank/DDBJ databases">
        <title>Sequence and annotation of the 288-kb ATCV-1 virus that infects an endosymbiotic Chlorella strain of the heliozoon Acanthocystis turfacea.</title>
        <authorList>
            <person name="Fitzgerald L.A."/>
            <person name="Graves M.V."/>
            <person name="Li X."/>
            <person name="Pfitzner A.J.P."/>
            <person name="Hartigan J."/>
            <person name="Van Etten J.L."/>
        </authorList>
    </citation>
    <scope>NUCLEOTIDE SEQUENCE [LARGE SCALE GENOMIC DNA]</scope>
    <source>
        <strain evidence="1 2">ATCV-1</strain>
    </source>
</reference>
<accession>A7K911</accession>
<proteinExistence type="predicted"/>
<evidence type="ECO:0000313" key="1">
    <source>
        <dbReference type="EMBL" id="ABT16535.1"/>
    </source>
</evidence>
<organism evidence="1 2">
    <name type="scientific">Chlorovirus heliozoae</name>
    <dbReference type="NCBI Taxonomy" id="322019"/>
    <lineage>
        <taxon>Viruses</taxon>
        <taxon>Varidnaviria</taxon>
        <taxon>Bamfordvirae</taxon>
        <taxon>Nucleocytoviricota</taxon>
        <taxon>Megaviricetes</taxon>
        <taxon>Algavirales</taxon>
        <taxon>Phycodnaviridae</taxon>
        <taxon>Chlorovirus</taxon>
    </lineage>
</organism>
<dbReference type="Proteomes" id="UP000202420">
    <property type="component" value="Segment"/>
</dbReference>
<sequence length="76" mass="8835">MNKDYFGVRYVHVVSHRACDPHGFGPLRATDGQVDIKTGKHKVAFDVPNRKMRCPQERKHRVLVWAIVSFFCIIRV</sequence>